<dbReference type="SUPFAM" id="SSF54427">
    <property type="entry name" value="NTF2-like"/>
    <property type="match status" value="1"/>
</dbReference>
<evidence type="ECO:0000259" key="1">
    <source>
        <dbReference type="Pfam" id="PF12680"/>
    </source>
</evidence>
<dbReference type="RefSeq" id="WP_283346525.1">
    <property type="nucleotide sequence ID" value="NZ_JASHIF010000027.1"/>
</dbReference>
<accession>A0ABT6YGG9</accession>
<organism evidence="2 3">
    <name type="scientific">Flectobacillus roseus</name>
    <dbReference type="NCBI Taxonomy" id="502259"/>
    <lineage>
        <taxon>Bacteria</taxon>
        <taxon>Pseudomonadati</taxon>
        <taxon>Bacteroidota</taxon>
        <taxon>Cytophagia</taxon>
        <taxon>Cytophagales</taxon>
        <taxon>Flectobacillaceae</taxon>
        <taxon>Flectobacillus</taxon>
    </lineage>
</organism>
<proteinExistence type="predicted"/>
<keyword evidence="3" id="KW-1185">Reference proteome</keyword>
<gene>
    <name evidence="2" type="ORF">QM524_23740</name>
</gene>
<dbReference type="InterPro" id="IPR032710">
    <property type="entry name" value="NTF2-like_dom_sf"/>
</dbReference>
<dbReference type="Gene3D" id="3.10.450.50">
    <property type="match status" value="1"/>
</dbReference>
<dbReference type="EMBL" id="JASHIF010000027">
    <property type="protein sequence ID" value="MDI9862256.1"/>
    <property type="molecule type" value="Genomic_DNA"/>
</dbReference>
<feature type="domain" description="SnoaL-like" evidence="1">
    <location>
        <begin position="8"/>
        <end position="120"/>
    </location>
</feature>
<dbReference type="Pfam" id="PF12680">
    <property type="entry name" value="SnoaL_2"/>
    <property type="match status" value="1"/>
</dbReference>
<dbReference type="Proteomes" id="UP001236507">
    <property type="component" value="Unassembled WGS sequence"/>
</dbReference>
<protein>
    <submittedName>
        <fullName evidence="2">Nuclear transport factor 2 family protein</fullName>
    </submittedName>
</protein>
<evidence type="ECO:0000313" key="2">
    <source>
        <dbReference type="EMBL" id="MDI9862256.1"/>
    </source>
</evidence>
<evidence type="ECO:0000313" key="3">
    <source>
        <dbReference type="Proteomes" id="UP001236507"/>
    </source>
</evidence>
<dbReference type="InterPro" id="IPR037401">
    <property type="entry name" value="SnoaL-like"/>
</dbReference>
<sequence>MTNREAIIQNYIDGYNQFDIDQMVKDFDINIVFENIQNGKTNLVLNGLSEFRQQAETAKAYFSERTQTITAITHLEHTTEVEIQYVATLGMDFPNGLQKGQVLQLSGKSIFEFKGDTITQLTDIS</sequence>
<comment type="caution">
    <text evidence="2">The sequence shown here is derived from an EMBL/GenBank/DDBJ whole genome shotgun (WGS) entry which is preliminary data.</text>
</comment>
<reference evidence="2 3" key="1">
    <citation type="submission" date="2023-05" db="EMBL/GenBank/DDBJ databases">
        <title>Novel species of genus Flectobacillus isolated from stream in China.</title>
        <authorList>
            <person name="Lu H."/>
        </authorList>
    </citation>
    <scope>NUCLEOTIDE SEQUENCE [LARGE SCALE GENOMIC DNA]</scope>
    <source>
        <strain evidence="2 3">KCTC 42575</strain>
    </source>
</reference>
<name>A0ABT6YGG9_9BACT</name>